<keyword evidence="5" id="KW-0206">Cytoskeleton</keyword>
<feature type="region of interest" description="Disordered" evidence="6">
    <location>
        <begin position="288"/>
        <end position="330"/>
    </location>
</feature>
<comment type="similarity">
    <text evidence="2">Belongs to the TUBGCP family.</text>
</comment>
<feature type="region of interest" description="Disordered" evidence="6">
    <location>
        <begin position="237"/>
        <end position="271"/>
    </location>
</feature>
<dbReference type="GO" id="GO:0043015">
    <property type="term" value="F:gamma-tubulin binding"/>
    <property type="evidence" value="ECO:0007669"/>
    <property type="project" value="InterPro"/>
</dbReference>
<dbReference type="Pfam" id="PF04130">
    <property type="entry name" value="GCP_C_terminal"/>
    <property type="match status" value="1"/>
</dbReference>
<dbReference type="VEuPathDB" id="ToxoDB:ETH_00011120"/>
<keyword evidence="3" id="KW-0963">Cytoplasm</keyword>
<accession>U6KYN9</accession>
<reference evidence="8" key="1">
    <citation type="submission" date="2013-10" db="EMBL/GenBank/DDBJ databases">
        <title>Genomic analysis of the causative agents of coccidiosis in chickens.</title>
        <authorList>
            <person name="Reid A.J."/>
            <person name="Blake D."/>
            <person name="Billington K."/>
            <person name="Browne H."/>
            <person name="Dunn M."/>
            <person name="Hung S."/>
            <person name="Kawahara F."/>
            <person name="Miranda-Saavedra D."/>
            <person name="Mourier T."/>
            <person name="Nagra H."/>
            <person name="Otto T.D."/>
            <person name="Rawlings N."/>
            <person name="Sanchez A."/>
            <person name="Sanders M."/>
            <person name="Subramaniam C."/>
            <person name="Tay Y."/>
            <person name="Dear P."/>
            <person name="Doerig C."/>
            <person name="Gruber A."/>
            <person name="Parkinson J."/>
            <person name="Shirley M."/>
            <person name="Wan K.L."/>
            <person name="Berriman M."/>
            <person name="Tomley F."/>
            <person name="Pain A."/>
        </authorList>
    </citation>
    <scope>NUCLEOTIDE SEQUENCE [LARGE SCALE GENOMIC DNA]</scope>
    <source>
        <strain evidence="8">Houghton</strain>
    </source>
</reference>
<dbReference type="RefSeq" id="XP_013232793.1">
    <property type="nucleotide sequence ID" value="XM_013377339.1"/>
</dbReference>
<evidence type="ECO:0000259" key="7">
    <source>
        <dbReference type="Pfam" id="PF04130"/>
    </source>
</evidence>
<dbReference type="GO" id="GO:0005874">
    <property type="term" value="C:microtubule"/>
    <property type="evidence" value="ECO:0007669"/>
    <property type="project" value="UniProtKB-KW"/>
</dbReference>
<dbReference type="Proteomes" id="UP000030747">
    <property type="component" value="Unassembled WGS sequence"/>
</dbReference>
<proteinExistence type="inferred from homology"/>
<feature type="domain" description="Gamma tubulin complex component C-terminal" evidence="7">
    <location>
        <begin position="1"/>
        <end position="200"/>
    </location>
</feature>
<feature type="compositionally biased region" description="Low complexity" evidence="6">
    <location>
        <begin position="288"/>
        <end position="297"/>
    </location>
</feature>
<comment type="subcellular location">
    <subcellularLocation>
        <location evidence="1">Cytoplasm</location>
        <location evidence="1">Cytoskeleton</location>
    </subcellularLocation>
</comment>
<evidence type="ECO:0000256" key="4">
    <source>
        <dbReference type="ARBA" id="ARBA00022701"/>
    </source>
</evidence>
<dbReference type="InterPro" id="IPR040457">
    <property type="entry name" value="GCP_C"/>
</dbReference>
<gene>
    <name evidence="8" type="ORF">ETH_00011120</name>
</gene>
<evidence type="ECO:0000256" key="2">
    <source>
        <dbReference type="ARBA" id="ARBA00010337"/>
    </source>
</evidence>
<protein>
    <submittedName>
        <fullName evidence="8">Spc97 / Spc98 family domain-containing protein, putative</fullName>
    </submittedName>
</protein>
<feature type="compositionally biased region" description="Polar residues" evidence="6">
    <location>
        <begin position="237"/>
        <end position="246"/>
    </location>
</feature>
<dbReference type="AlphaFoldDB" id="U6KYN9"/>
<keyword evidence="4" id="KW-0493">Microtubule</keyword>
<evidence type="ECO:0000256" key="3">
    <source>
        <dbReference type="ARBA" id="ARBA00022490"/>
    </source>
</evidence>
<dbReference type="OrthoDB" id="346947at2759"/>
<dbReference type="VEuPathDB" id="ToxoDB:ETH2_1148900"/>
<evidence type="ECO:0000313" key="8">
    <source>
        <dbReference type="EMBL" id="CDJ42043.1"/>
    </source>
</evidence>
<dbReference type="GeneID" id="25251413"/>
<organism evidence="8 9">
    <name type="scientific">Eimeria tenella</name>
    <name type="common">Coccidian parasite</name>
    <dbReference type="NCBI Taxonomy" id="5802"/>
    <lineage>
        <taxon>Eukaryota</taxon>
        <taxon>Sar</taxon>
        <taxon>Alveolata</taxon>
        <taxon>Apicomplexa</taxon>
        <taxon>Conoidasida</taxon>
        <taxon>Coccidia</taxon>
        <taxon>Eucoccidiorida</taxon>
        <taxon>Eimeriorina</taxon>
        <taxon>Eimeriidae</taxon>
        <taxon>Eimeria</taxon>
    </lineage>
</organism>
<evidence type="ECO:0000256" key="1">
    <source>
        <dbReference type="ARBA" id="ARBA00004245"/>
    </source>
</evidence>
<sequence length="330" mass="36308">MLHFSRHWLHFAHQEVIRPNWVLFYQTIHRCRDVDEFLALLWQCIQQQHDGLFLYDAKEAAAAAAAAASGSSSTSINVQLHGLIQEMHETCTSMASRAEFRFAAVAEQQLRGPDDQEAATEAIGGSSSSSMIVVEEQRQAFRRQILQLLQLLDSKQSEVRAAAAAAAQAASSSSSRSRMQLDHCLAIRSLRLRLDFNDFYEHQRQMSSVSVQQQTPDRAGARFPSLLLQQQLAAACNNSGSSTSNPYMPDKRADALGSMSQRSSDETVHAASGGPVFMSKLQQQLLLQQQQQQQQQQFAEELTRPPTACEASGPPSPLPLGQRAGAASAQ</sequence>
<reference evidence="8" key="2">
    <citation type="submission" date="2013-10" db="EMBL/GenBank/DDBJ databases">
        <authorList>
            <person name="Aslett M."/>
        </authorList>
    </citation>
    <scope>NUCLEOTIDE SEQUENCE [LARGE SCALE GENOMIC DNA]</scope>
    <source>
        <strain evidence="8">Houghton</strain>
    </source>
</reference>
<name>U6KYN9_EIMTE</name>
<dbReference type="InterPro" id="IPR042241">
    <property type="entry name" value="GCP_C_sf"/>
</dbReference>
<evidence type="ECO:0000256" key="5">
    <source>
        <dbReference type="ARBA" id="ARBA00023212"/>
    </source>
</evidence>
<keyword evidence="9" id="KW-1185">Reference proteome</keyword>
<evidence type="ECO:0000313" key="9">
    <source>
        <dbReference type="Proteomes" id="UP000030747"/>
    </source>
</evidence>
<evidence type="ECO:0000256" key="6">
    <source>
        <dbReference type="SAM" id="MobiDB-lite"/>
    </source>
</evidence>
<dbReference type="EMBL" id="HG675688">
    <property type="protein sequence ID" value="CDJ42043.1"/>
    <property type="molecule type" value="Genomic_DNA"/>
</dbReference>
<dbReference type="Gene3D" id="1.20.120.1900">
    <property type="entry name" value="Gamma-tubulin complex, C-terminal domain"/>
    <property type="match status" value="1"/>
</dbReference>